<sequence length="115" mass="14437">MNNYLLNLNYYIFNNKEFFNKIIFDNIKKNIFYNEISIINYYYNLKYTLNYYNPFYGIKINSLLENLKKIKKKKKYFNEIFLYRNYNEYKIPYKDLTYIFNLSIETLRKILNNNV</sequence>
<proteinExistence type="predicted"/>
<organism evidence="1 2">
    <name type="scientific">Candidatus Carsonella ruddii HT isolate Thao2000</name>
    <dbReference type="NCBI Taxonomy" id="1202539"/>
    <lineage>
        <taxon>Bacteria</taxon>
        <taxon>Pseudomonadati</taxon>
        <taxon>Pseudomonadota</taxon>
        <taxon>Gammaproteobacteria</taxon>
        <taxon>Oceanospirillales</taxon>
        <taxon>Halomonadaceae</taxon>
        <taxon>Zymobacter group</taxon>
        <taxon>Candidatus Carsonella</taxon>
    </lineage>
</organism>
<dbReference type="RefSeq" id="WP_014887464.1">
    <property type="nucleotide sequence ID" value="NC_018417.1"/>
</dbReference>
<evidence type="ECO:0000313" key="2">
    <source>
        <dbReference type="Proteomes" id="UP000003933"/>
    </source>
</evidence>
<dbReference type="STRING" id="1202539.A355_0144"/>
<name>J3Z1M0_CARRU</name>
<dbReference type="AlphaFoldDB" id="J3Z1M0"/>
<gene>
    <name evidence="1" type="ORF">A355_0144</name>
</gene>
<dbReference type="KEGG" id="crt:A355_0144"/>
<accession>J3Z1M0</accession>
<reference evidence="1 2" key="1">
    <citation type="journal article" date="2012" name="Mol. Biol. Evol.">
        <title>Genome reduction and co-evolution between the primary and secondary bacterial symbionts of psyllids.</title>
        <authorList>
            <person name="Sloan D.B."/>
            <person name="Moran N.A."/>
        </authorList>
    </citation>
    <scope>NUCLEOTIDE SEQUENCE [LARGE SCALE GENOMIC DNA]</scope>
    <source>
        <strain evidence="1 2">HT</strain>
    </source>
</reference>
<dbReference type="Proteomes" id="UP000003933">
    <property type="component" value="Chromosome"/>
</dbReference>
<dbReference type="EMBL" id="CP003544">
    <property type="protein sequence ID" value="AFP84164.1"/>
    <property type="molecule type" value="Genomic_DNA"/>
</dbReference>
<protein>
    <submittedName>
        <fullName evidence="1">Uncharacterized protein</fullName>
    </submittedName>
</protein>
<dbReference type="HOGENOM" id="CLU_2192186_0_0_6"/>
<evidence type="ECO:0000313" key="1">
    <source>
        <dbReference type="EMBL" id="AFP84164.1"/>
    </source>
</evidence>
<dbReference type="PATRIC" id="fig|1202539.3.peg.115"/>